<feature type="compositionally biased region" description="Basic and acidic residues" evidence="2">
    <location>
        <begin position="461"/>
        <end position="471"/>
    </location>
</feature>
<dbReference type="SUPFAM" id="SSF50475">
    <property type="entry name" value="FMN-binding split barrel"/>
    <property type="match status" value="1"/>
</dbReference>
<organism evidence="4 5">
    <name type="scientific">Lithohypha guttulata</name>
    <dbReference type="NCBI Taxonomy" id="1690604"/>
    <lineage>
        <taxon>Eukaryota</taxon>
        <taxon>Fungi</taxon>
        <taxon>Dikarya</taxon>
        <taxon>Ascomycota</taxon>
        <taxon>Pezizomycotina</taxon>
        <taxon>Eurotiomycetes</taxon>
        <taxon>Chaetothyriomycetidae</taxon>
        <taxon>Chaetothyriales</taxon>
        <taxon>Trichomeriaceae</taxon>
        <taxon>Lithohypha</taxon>
    </lineage>
</organism>
<gene>
    <name evidence="4" type="ORF">LTR24_004834</name>
</gene>
<name>A0ABR0KAM2_9EURO</name>
<evidence type="ECO:0000313" key="4">
    <source>
        <dbReference type="EMBL" id="KAK5092794.1"/>
    </source>
</evidence>
<comment type="caution">
    <text evidence="4">The sequence shown here is derived from an EMBL/GenBank/DDBJ whole genome shotgun (WGS) entry which is preliminary data.</text>
</comment>
<dbReference type="PANTHER" id="PTHR30466:SF1">
    <property type="entry name" value="FMN REDUCTASE (NADH) RUTF"/>
    <property type="match status" value="1"/>
</dbReference>
<feature type="domain" description="Flavin reductase like" evidence="3">
    <location>
        <begin position="104"/>
        <end position="234"/>
    </location>
</feature>
<dbReference type="InterPro" id="IPR002563">
    <property type="entry name" value="Flavin_Rdtase-like_dom"/>
</dbReference>
<evidence type="ECO:0000256" key="2">
    <source>
        <dbReference type="SAM" id="MobiDB-lite"/>
    </source>
</evidence>
<dbReference type="EMBL" id="JAVRRG010000052">
    <property type="protein sequence ID" value="KAK5092794.1"/>
    <property type="molecule type" value="Genomic_DNA"/>
</dbReference>
<keyword evidence="5" id="KW-1185">Reference proteome</keyword>
<keyword evidence="1" id="KW-0560">Oxidoreductase</keyword>
<dbReference type="InterPro" id="IPR050268">
    <property type="entry name" value="NADH-dep_flavin_reductase"/>
</dbReference>
<sequence length="743" mass="83232">MSTSRLAAVFAASLRPRQVHLNPRVFHIVSRSGPRSAFTTTTKHHAVAQETPSENDVRTPSEESPEPGAGKESDGHEEKDTPAIARSNKGSESDKQRLVFKQIMRTVPHPIAVVTTHSSTAESDETAVIGATVSSFNTVSFSPDLVVSFNLSSDSTTYRTILESKHFCLNFPVNNQAGSILADRFIQGNDPPPLIRALQPSMQALYWESLAGPTSTAIKQYPPAVLLRNKSIPTGDAGFAFAFLCEYQNSLLVGDKVIVTGRLIPPYIRSSKHYGWGYNDDYGNSYAVSHTTMAYVHGHYGTTDNGWGIDSVWKLGDPYRKTDLATADEKNVERMLTDYRQRIDSIRHARFLQQGIEQPFPRTTSSHHELRASELPLTHLDDLEAYYAERIVLAEAREASLGLGGKTKAQSDLPGWQNSLIRKKLLLNEKELKKEEALYAHRLRRLYHQRSVLEGSQTRTARGDNQDEDKPSAQSDELTRLNDLATHIRERLEVVREAQRRKKDGTQSIEIKKMNKYQITRFLESKRQLGYEALKKDYRRDLFQIQEARLSLLELENRPGANDEEAIKNLKERMSYYTEAAELIAKLIVERVTQADPMELNAMIKRPLHGMEVPPPLPEPRVRKIDGNGGVDAGFDAGGPITLVHGIKDDEGHFKFPLKEAMKKSHAKQTTQATGLRKSRLAADRSMAQALEEAHASQIAARHTPTGDGRSSDVKDKEGQDHFVMKHEDGEEIPTWPHAEKTG</sequence>
<proteinExistence type="predicted"/>
<accession>A0ABR0KAM2</accession>
<dbReference type="PANTHER" id="PTHR30466">
    <property type="entry name" value="FLAVIN REDUCTASE"/>
    <property type="match status" value="1"/>
</dbReference>
<evidence type="ECO:0000256" key="1">
    <source>
        <dbReference type="ARBA" id="ARBA00023002"/>
    </source>
</evidence>
<feature type="compositionally biased region" description="Basic and acidic residues" evidence="2">
    <location>
        <begin position="69"/>
        <end position="81"/>
    </location>
</feature>
<feature type="region of interest" description="Disordered" evidence="2">
    <location>
        <begin position="454"/>
        <end position="481"/>
    </location>
</feature>
<dbReference type="InterPro" id="IPR012349">
    <property type="entry name" value="Split_barrel_FMN-bd"/>
</dbReference>
<feature type="region of interest" description="Disordered" evidence="2">
    <location>
        <begin position="33"/>
        <end position="95"/>
    </location>
</feature>
<reference evidence="4 5" key="1">
    <citation type="submission" date="2023-08" db="EMBL/GenBank/DDBJ databases">
        <title>Black Yeasts Isolated from many extreme environments.</title>
        <authorList>
            <person name="Coleine C."/>
            <person name="Stajich J.E."/>
            <person name="Selbmann L."/>
        </authorList>
    </citation>
    <scope>NUCLEOTIDE SEQUENCE [LARGE SCALE GENOMIC DNA]</scope>
    <source>
        <strain evidence="4 5">CCFEE 5885</strain>
    </source>
</reference>
<protein>
    <recommendedName>
        <fullName evidence="3">Flavin reductase like domain-containing protein</fullName>
    </recommendedName>
</protein>
<dbReference type="Proteomes" id="UP001345013">
    <property type="component" value="Unassembled WGS sequence"/>
</dbReference>
<dbReference type="SMART" id="SM00903">
    <property type="entry name" value="Flavin_Reduct"/>
    <property type="match status" value="1"/>
</dbReference>
<dbReference type="Pfam" id="PF01613">
    <property type="entry name" value="Flavin_Reduct"/>
    <property type="match status" value="1"/>
</dbReference>
<evidence type="ECO:0000313" key="5">
    <source>
        <dbReference type="Proteomes" id="UP001345013"/>
    </source>
</evidence>
<dbReference type="Gene3D" id="2.30.110.10">
    <property type="entry name" value="Electron Transport, Fmn-binding Protein, Chain A"/>
    <property type="match status" value="1"/>
</dbReference>
<evidence type="ECO:0000259" key="3">
    <source>
        <dbReference type="SMART" id="SM00903"/>
    </source>
</evidence>
<feature type="compositionally biased region" description="Basic and acidic residues" evidence="2">
    <location>
        <begin position="710"/>
        <end position="729"/>
    </location>
</feature>
<feature type="region of interest" description="Disordered" evidence="2">
    <location>
        <begin position="661"/>
        <end position="743"/>
    </location>
</feature>